<feature type="transmembrane region" description="Helical" evidence="8">
    <location>
        <begin position="155"/>
        <end position="178"/>
    </location>
</feature>
<dbReference type="InterPro" id="IPR022457">
    <property type="entry name" value="Asp_Ala_antiprt"/>
</dbReference>
<dbReference type="Proteomes" id="UP000253324">
    <property type="component" value="Unassembled WGS sequence"/>
</dbReference>
<dbReference type="InterPro" id="IPR050144">
    <property type="entry name" value="AAE_transporter"/>
</dbReference>
<feature type="transmembrane region" description="Helical" evidence="8">
    <location>
        <begin position="507"/>
        <end position="526"/>
    </location>
</feature>
<keyword evidence="4" id="KW-1003">Cell membrane</keyword>
<dbReference type="NCBIfam" id="TIGR03802">
    <property type="entry name" value="Asp_Ala_antiprt"/>
    <property type="match status" value="1"/>
</dbReference>
<keyword evidence="11" id="KW-1185">Reference proteome</keyword>
<organism evidence="10 11">
    <name type="scientific">Phyllobacterium bourgognense</name>
    <dbReference type="NCBI Taxonomy" id="314236"/>
    <lineage>
        <taxon>Bacteria</taxon>
        <taxon>Pseudomonadati</taxon>
        <taxon>Pseudomonadota</taxon>
        <taxon>Alphaproteobacteria</taxon>
        <taxon>Hyphomicrobiales</taxon>
        <taxon>Phyllobacteriaceae</taxon>
        <taxon>Phyllobacterium</taxon>
    </lineage>
</organism>
<comment type="caution">
    <text evidence="10">The sequence shown here is derived from an EMBL/GenBank/DDBJ whole genome shotgun (WGS) entry which is preliminary data.</text>
</comment>
<dbReference type="SUPFAM" id="SSF116726">
    <property type="entry name" value="TrkA C-terminal domain-like"/>
    <property type="match status" value="2"/>
</dbReference>
<dbReference type="Pfam" id="PF02080">
    <property type="entry name" value="TrkA_C"/>
    <property type="match status" value="1"/>
</dbReference>
<accession>A0A368YFT6</accession>
<evidence type="ECO:0000313" key="11">
    <source>
        <dbReference type="Proteomes" id="UP000253324"/>
    </source>
</evidence>
<keyword evidence="5 8" id="KW-0812">Transmembrane</keyword>
<feature type="transmembrane region" description="Helical" evidence="8">
    <location>
        <begin position="63"/>
        <end position="82"/>
    </location>
</feature>
<evidence type="ECO:0000256" key="2">
    <source>
        <dbReference type="ARBA" id="ARBA00009854"/>
    </source>
</evidence>
<dbReference type="OrthoDB" id="5166626at2"/>
<comment type="subcellular location">
    <subcellularLocation>
        <location evidence="1">Cell membrane</location>
        <topology evidence="1">Multi-pass membrane protein</topology>
    </subcellularLocation>
</comment>
<dbReference type="InterPro" id="IPR006512">
    <property type="entry name" value="YidE_YbjL"/>
</dbReference>
<dbReference type="RefSeq" id="WP_114432643.1">
    <property type="nucleotide sequence ID" value="NZ_QPJM01000024.1"/>
</dbReference>
<evidence type="ECO:0000256" key="7">
    <source>
        <dbReference type="ARBA" id="ARBA00023136"/>
    </source>
</evidence>
<dbReference type="EMBL" id="QPJM01000024">
    <property type="protein sequence ID" value="RCW78509.1"/>
    <property type="molecule type" value="Genomic_DNA"/>
</dbReference>
<feature type="transmembrane region" description="Helical" evidence="8">
    <location>
        <begin position="414"/>
        <end position="432"/>
    </location>
</feature>
<keyword evidence="6 8" id="KW-1133">Transmembrane helix</keyword>
<feature type="transmembrane region" description="Helical" evidence="8">
    <location>
        <begin position="538"/>
        <end position="562"/>
    </location>
</feature>
<feature type="transmembrane region" description="Helical" evidence="8">
    <location>
        <begin position="94"/>
        <end position="114"/>
    </location>
</feature>
<name>A0A368YFT6_9HYPH</name>
<evidence type="ECO:0000256" key="3">
    <source>
        <dbReference type="ARBA" id="ARBA00022448"/>
    </source>
</evidence>
<feature type="transmembrane region" description="Helical" evidence="8">
    <location>
        <begin position="475"/>
        <end position="495"/>
    </location>
</feature>
<keyword evidence="3" id="KW-0813">Transport</keyword>
<evidence type="ECO:0000313" key="10">
    <source>
        <dbReference type="EMBL" id="RCW78509.1"/>
    </source>
</evidence>
<dbReference type="InterPro" id="IPR036721">
    <property type="entry name" value="RCK_C_sf"/>
</dbReference>
<proteinExistence type="inferred from homology"/>
<evidence type="ECO:0000256" key="6">
    <source>
        <dbReference type="ARBA" id="ARBA00022989"/>
    </source>
</evidence>
<dbReference type="Pfam" id="PF06826">
    <property type="entry name" value="Asp-Al_Ex"/>
    <property type="match status" value="2"/>
</dbReference>
<dbReference type="GO" id="GO:0005886">
    <property type="term" value="C:plasma membrane"/>
    <property type="evidence" value="ECO:0007669"/>
    <property type="project" value="UniProtKB-SubCell"/>
</dbReference>
<dbReference type="AlphaFoldDB" id="A0A368YFT6"/>
<evidence type="ECO:0000256" key="4">
    <source>
        <dbReference type="ARBA" id="ARBA00022475"/>
    </source>
</evidence>
<feature type="transmembrane region" description="Helical" evidence="8">
    <location>
        <begin position="12"/>
        <end position="29"/>
    </location>
</feature>
<comment type="similarity">
    <text evidence="2">Belongs to the AAE transporter (TC 2.A.81) family.</text>
</comment>
<dbReference type="PANTHER" id="PTHR30445">
    <property type="entry name" value="K(+)_H(+) ANTIPORTER SUBUNIT KHTT"/>
    <property type="match status" value="1"/>
</dbReference>
<feature type="domain" description="RCK C-terminal" evidence="9">
    <location>
        <begin position="207"/>
        <end position="291"/>
    </location>
</feature>
<dbReference type="InterPro" id="IPR006037">
    <property type="entry name" value="RCK_C"/>
</dbReference>
<evidence type="ECO:0000256" key="1">
    <source>
        <dbReference type="ARBA" id="ARBA00004651"/>
    </source>
</evidence>
<protein>
    <submittedName>
        <fullName evidence="10">Putative transport protein</fullName>
    </submittedName>
</protein>
<evidence type="ECO:0000256" key="5">
    <source>
        <dbReference type="ARBA" id="ARBA00022692"/>
    </source>
</evidence>
<reference evidence="10 11" key="1">
    <citation type="submission" date="2018-07" db="EMBL/GenBank/DDBJ databases">
        <title>Genomic Encyclopedia of Type Strains, Phase III (KMG-III): the genomes of soil and plant-associated and newly described type strains.</title>
        <authorList>
            <person name="Whitman W."/>
        </authorList>
    </citation>
    <scope>NUCLEOTIDE SEQUENCE [LARGE SCALE GENOMIC DNA]</scope>
    <source>
        <strain evidence="10 11">31-25a</strain>
    </source>
</reference>
<gene>
    <name evidence="10" type="ORF">C7476_12440</name>
</gene>
<evidence type="ECO:0000256" key="8">
    <source>
        <dbReference type="SAM" id="Phobius"/>
    </source>
</evidence>
<dbReference type="GO" id="GO:0006813">
    <property type="term" value="P:potassium ion transport"/>
    <property type="evidence" value="ECO:0007669"/>
    <property type="project" value="InterPro"/>
</dbReference>
<feature type="transmembrane region" description="Helical" evidence="8">
    <location>
        <begin position="386"/>
        <end position="408"/>
    </location>
</feature>
<sequence length="563" mass="58736">MVWFEQFLVKYPELAVFLAISIGYLIGGVKVRGFGLGPVTGSLFAGISIGQFAHVPIAGMAKSLLFLLFLFGIGYSVGPQFLQALKRDGLKPVLLAVVVCVTGLLTAIVIAKALGLDPGFAAGLVSGALTESPAMGTATEAINALPLMEDERARLVAHVAVADAVCYVFGAVGVILFCSVLGPKLLGIDLATEALKLEHELGITRTAAGVASAWHRFELRAYRIAEGAPIAGLSVAAAEAKFPEHRLFIQRVRRGERVIEASPEFVLSPGDVVAVSGRRETLVELLGQRAAEVEDRDLLDIPVSVADVLVTSRHLDGRSIADAAKEDWTRSLYLRAITRGSQNLPLAPGILMQRGDILRLVGPEAVVSRAAKRVGVIIAPTAATDFFVLGLAIFLGGLVGVLVTFPIGDMRISLSTSVGTLLAGLVVGHMRTRFPLFGRIPDGAVSLMTALGLAAFVAMTGLHAGPIFFSAIAEAGIGLLFGGVVVTLMPMFVGLYVGRYLLGMNPILLLGGLAGAQTMTAGMAAVQDRSGSPVAVLGYTPAVPIGHILLTTWGTVIVGVIAG</sequence>
<evidence type="ECO:0000259" key="9">
    <source>
        <dbReference type="PROSITE" id="PS51202"/>
    </source>
</evidence>
<dbReference type="Gene3D" id="3.30.70.1450">
    <property type="entry name" value="Regulator of K+ conductance, C-terminal domain"/>
    <property type="match status" value="1"/>
</dbReference>
<dbReference type="GO" id="GO:0008324">
    <property type="term" value="F:monoatomic cation transmembrane transporter activity"/>
    <property type="evidence" value="ECO:0007669"/>
    <property type="project" value="InterPro"/>
</dbReference>
<dbReference type="PANTHER" id="PTHR30445:SF9">
    <property type="match status" value="1"/>
</dbReference>
<keyword evidence="7 8" id="KW-0472">Membrane</keyword>
<feature type="transmembrane region" description="Helical" evidence="8">
    <location>
        <begin position="444"/>
        <end position="469"/>
    </location>
</feature>
<dbReference type="PROSITE" id="PS51202">
    <property type="entry name" value="RCK_C"/>
    <property type="match status" value="1"/>
</dbReference>